<protein>
    <submittedName>
        <fullName evidence="12">Na+/H+ antiporter</fullName>
    </submittedName>
</protein>
<dbReference type="InterPro" id="IPR018422">
    <property type="entry name" value="Cation/H_exchanger_CPA1"/>
</dbReference>
<sequence>MTVDPVATIVWVVAFVAVTVTVTGLSRRVGWSAPIVLVLVGAAVSFIPWVPTIEVEPDFILYGLLPPLLFAAAIRTSFSDVRARRDGILLLSVGLVAFTVVTVGLTAWLIVPAISLAAAFAFGAVVAPTDAVAVTAIAGRLNLPRRLVTVLEGESLLNDATALVALNAAIAAIMSAANVGAAPLTPWGIVLEFVIAVVVGVGVGLIVGFVLGFIRKQLKAPVLDTSLSLITPYLAFIPAQFLHGSGVLAVVVAGLYLGFRAPVIQTAESRIAESLNWRTIQFLLENAVFLFIGLSLFSILKAALSDGPGVWQTIVISIALLLVIFLARLVWMLFTTSVYRFGPRLLRQRGWSWRTGIAVSLAGIRGVVTLAAVFLLPEETPGRAFLQFLAFVVVVGTLLETVALPYFIRLLKLPPPDFSQEMTEVRMLLAEAQNFGLARLESEVTDAVEQRVVDRLRINATFLSDALENPAAEGFEEPAEAYNRLRRVMIQAEREAVLSARAEGRYQERAVKSVLAKIDVEETELNLGHRRGDKSPS</sequence>
<reference evidence="12" key="1">
    <citation type="submission" date="2022-08" db="EMBL/GenBank/DDBJ databases">
        <authorList>
            <person name="Deng Y."/>
            <person name="Han X.-F."/>
            <person name="Zhang Y.-Q."/>
        </authorList>
    </citation>
    <scope>NUCLEOTIDE SEQUENCE</scope>
    <source>
        <strain evidence="12">CPCC 203386</strain>
    </source>
</reference>
<keyword evidence="8 10" id="KW-0472">Membrane</keyword>
<name>A0ABT2GY61_9MICO</name>
<feature type="transmembrane region" description="Helical" evidence="10">
    <location>
        <begin position="388"/>
        <end position="408"/>
    </location>
</feature>
<comment type="caution">
    <text evidence="12">The sequence shown here is derived from an EMBL/GenBank/DDBJ whole genome shotgun (WGS) entry which is preliminary data.</text>
</comment>
<feature type="domain" description="Cation/H+ exchanger transmembrane" evidence="11">
    <location>
        <begin position="18"/>
        <end position="404"/>
    </location>
</feature>
<proteinExistence type="inferred from homology"/>
<organism evidence="12 13">
    <name type="scientific">Herbiconiux daphne</name>
    <dbReference type="NCBI Taxonomy" id="2970914"/>
    <lineage>
        <taxon>Bacteria</taxon>
        <taxon>Bacillati</taxon>
        <taxon>Actinomycetota</taxon>
        <taxon>Actinomycetes</taxon>
        <taxon>Micrococcales</taxon>
        <taxon>Microbacteriaceae</taxon>
        <taxon>Herbiconiux</taxon>
    </lineage>
</organism>
<keyword evidence="2 10" id="KW-0813">Transport</keyword>
<comment type="subcellular location">
    <subcellularLocation>
        <location evidence="1 10">Cell membrane</location>
        <topology evidence="1 10">Multi-pass membrane protein</topology>
    </subcellularLocation>
</comment>
<keyword evidence="13" id="KW-1185">Reference proteome</keyword>
<comment type="similarity">
    <text evidence="10">Belongs to the monovalent cation:proton antiporter 1 (CPA1) transporter (TC 2.A.36) family.</text>
</comment>
<feature type="transmembrane region" description="Helical" evidence="10">
    <location>
        <begin position="355"/>
        <end position="376"/>
    </location>
</feature>
<dbReference type="InterPro" id="IPR004705">
    <property type="entry name" value="Cation/H_exchanger_CPA1_bac"/>
</dbReference>
<dbReference type="Gene3D" id="6.10.140.1330">
    <property type="match status" value="1"/>
</dbReference>
<evidence type="ECO:0000259" key="11">
    <source>
        <dbReference type="Pfam" id="PF00999"/>
    </source>
</evidence>
<evidence type="ECO:0000256" key="3">
    <source>
        <dbReference type="ARBA" id="ARBA00022475"/>
    </source>
</evidence>
<feature type="transmembrane region" description="Helical" evidence="10">
    <location>
        <begin position="88"/>
        <end position="111"/>
    </location>
</feature>
<evidence type="ECO:0000256" key="7">
    <source>
        <dbReference type="ARBA" id="ARBA00023065"/>
    </source>
</evidence>
<gene>
    <name evidence="12" type="ORF">N1032_04000</name>
</gene>
<feature type="transmembrane region" description="Helical" evidence="10">
    <location>
        <begin position="187"/>
        <end position="211"/>
    </location>
</feature>
<evidence type="ECO:0000256" key="5">
    <source>
        <dbReference type="ARBA" id="ARBA00022989"/>
    </source>
</evidence>
<feature type="transmembrane region" description="Helical" evidence="10">
    <location>
        <begin position="280"/>
        <end position="304"/>
    </location>
</feature>
<dbReference type="Pfam" id="PF00999">
    <property type="entry name" value="Na_H_Exchanger"/>
    <property type="match status" value="1"/>
</dbReference>
<keyword evidence="9 10" id="KW-0739">Sodium transport</keyword>
<evidence type="ECO:0000256" key="9">
    <source>
        <dbReference type="ARBA" id="ARBA00023201"/>
    </source>
</evidence>
<keyword evidence="10" id="KW-0050">Antiport</keyword>
<keyword evidence="7 10" id="KW-0406">Ion transport</keyword>
<evidence type="ECO:0000256" key="1">
    <source>
        <dbReference type="ARBA" id="ARBA00004651"/>
    </source>
</evidence>
<feature type="transmembrane region" description="Helical" evidence="10">
    <location>
        <begin position="160"/>
        <end position="181"/>
    </location>
</feature>
<dbReference type="NCBIfam" id="TIGR00831">
    <property type="entry name" value="a_cpa1"/>
    <property type="match status" value="1"/>
</dbReference>
<dbReference type="PANTHER" id="PTHR10110">
    <property type="entry name" value="SODIUM/HYDROGEN EXCHANGER"/>
    <property type="match status" value="1"/>
</dbReference>
<accession>A0ABT2GY61</accession>
<keyword evidence="5 10" id="KW-1133">Transmembrane helix</keyword>
<evidence type="ECO:0000256" key="4">
    <source>
        <dbReference type="ARBA" id="ARBA00022692"/>
    </source>
</evidence>
<feature type="transmembrane region" description="Helical" evidence="10">
    <location>
        <begin position="241"/>
        <end position="259"/>
    </location>
</feature>
<feature type="transmembrane region" description="Helical" evidence="10">
    <location>
        <begin position="310"/>
        <end position="334"/>
    </location>
</feature>
<dbReference type="EMBL" id="JANLCJ010000001">
    <property type="protein sequence ID" value="MCS5732905.1"/>
    <property type="molecule type" value="Genomic_DNA"/>
</dbReference>
<evidence type="ECO:0000256" key="10">
    <source>
        <dbReference type="RuleBase" id="RU366002"/>
    </source>
</evidence>
<evidence type="ECO:0000313" key="13">
    <source>
        <dbReference type="Proteomes" id="UP001165586"/>
    </source>
</evidence>
<feature type="transmembrane region" description="Helical" evidence="10">
    <location>
        <begin position="33"/>
        <end position="53"/>
    </location>
</feature>
<keyword evidence="6 10" id="KW-0915">Sodium</keyword>
<feature type="transmembrane region" description="Helical" evidence="10">
    <location>
        <begin position="59"/>
        <end position="76"/>
    </location>
</feature>
<evidence type="ECO:0000256" key="6">
    <source>
        <dbReference type="ARBA" id="ARBA00023053"/>
    </source>
</evidence>
<evidence type="ECO:0000256" key="2">
    <source>
        <dbReference type="ARBA" id="ARBA00022448"/>
    </source>
</evidence>
<evidence type="ECO:0000256" key="8">
    <source>
        <dbReference type="ARBA" id="ARBA00023136"/>
    </source>
</evidence>
<keyword evidence="3 10" id="KW-1003">Cell membrane</keyword>
<feature type="transmembrane region" description="Helical" evidence="10">
    <location>
        <begin position="117"/>
        <end position="139"/>
    </location>
</feature>
<comment type="function">
    <text evidence="10">Na(+)/H(+) antiporter that extrudes sodium in exchange for external protons.</text>
</comment>
<dbReference type="RefSeq" id="WP_259537576.1">
    <property type="nucleotide sequence ID" value="NZ_JANLCJ010000001.1"/>
</dbReference>
<dbReference type="InterPro" id="IPR006153">
    <property type="entry name" value="Cation/H_exchanger_TM"/>
</dbReference>
<feature type="transmembrane region" description="Helical" evidence="10">
    <location>
        <begin position="6"/>
        <end position="26"/>
    </location>
</feature>
<dbReference type="PANTHER" id="PTHR10110:SF86">
    <property type="entry name" value="SODIUM_HYDROGEN EXCHANGER 7"/>
    <property type="match status" value="1"/>
</dbReference>
<dbReference type="Proteomes" id="UP001165586">
    <property type="component" value="Unassembled WGS sequence"/>
</dbReference>
<keyword evidence="4 10" id="KW-0812">Transmembrane</keyword>
<evidence type="ECO:0000313" key="12">
    <source>
        <dbReference type="EMBL" id="MCS5732905.1"/>
    </source>
</evidence>